<evidence type="ECO:0000256" key="3">
    <source>
        <dbReference type="ARBA" id="ARBA00022705"/>
    </source>
</evidence>
<keyword evidence="5" id="KW-0539">Nucleus</keyword>
<proteinExistence type="inferred from homology"/>
<evidence type="ECO:0000313" key="9">
    <source>
        <dbReference type="Proteomes" id="UP001295684"/>
    </source>
</evidence>
<comment type="similarity">
    <text evidence="2">Belongs to the DNA polymerase epsilon subunit B family.</text>
</comment>
<dbReference type="Pfam" id="PF04042">
    <property type="entry name" value="DNA_pol_E_B"/>
    <property type="match status" value="1"/>
</dbReference>
<evidence type="ECO:0000259" key="7">
    <source>
        <dbReference type="Pfam" id="PF04042"/>
    </source>
</evidence>
<dbReference type="GO" id="GO:0042276">
    <property type="term" value="P:error-prone translesion synthesis"/>
    <property type="evidence" value="ECO:0007669"/>
    <property type="project" value="TreeGrafter"/>
</dbReference>
<dbReference type="InterPro" id="IPR007185">
    <property type="entry name" value="DNA_pol_a/d/e_bsu"/>
</dbReference>
<evidence type="ECO:0000256" key="4">
    <source>
        <dbReference type="ARBA" id="ARBA00023125"/>
    </source>
</evidence>
<evidence type="ECO:0000256" key="1">
    <source>
        <dbReference type="ARBA" id="ARBA00004123"/>
    </source>
</evidence>
<gene>
    <name evidence="8" type="ORF">ECRASSUSDP1_LOCUS3494</name>
</gene>
<reference evidence="8" key="1">
    <citation type="submission" date="2023-07" db="EMBL/GenBank/DDBJ databases">
        <authorList>
            <consortium name="AG Swart"/>
            <person name="Singh M."/>
            <person name="Singh A."/>
            <person name="Seah K."/>
            <person name="Emmerich C."/>
        </authorList>
    </citation>
    <scope>NUCLEOTIDE SEQUENCE</scope>
    <source>
        <strain evidence="8">DP1</strain>
    </source>
</reference>
<dbReference type="AlphaFoldDB" id="A0AAD1U4H9"/>
<accession>A0AAD1U4H9</accession>
<keyword evidence="4" id="KW-0238">DNA-binding</keyword>
<sequence length="438" mass="49938">MTTTEGDSKSLLGGADSRTEYFRNRMKMLEEELMKDPRFIRPSILDSNIKEKKEDTVTIQRLNSVLGTPNTVCCIGILVNGEDGHLHIEDETMRIRLNLTKTHSAKDSFFTEGSIVIVEGSNRGGVFWADNIHQPPMIPMPTRNEISEKDHFGAYTYVRNNVLNKIEEIDKLAMNKREDLEDSIDENEGIVIMSNIFLDEPETIHALDRIFTAYESIEAINTFILCGEFISLKKADSLDFEGIKFCFDELARIIKKNLRLKAECRFIITCSDQIFPCPPMLEYFHDTAFQGIENITFACNPCRISFYGKEIVVSRYDYLKRIKKNSYYLGGDLKSEGEDANEVDDITKIANTILSQASLMPLFYLVQPIYWEYAEVLNLNNCPDYLILADTCEQYSLDSLPNAATKVTNPGNFSTNHTFTIVYPLLGKIEMSSLPEEE</sequence>
<dbReference type="PANTHER" id="PTHR12708:SF0">
    <property type="entry name" value="DNA POLYMERASE EPSILON SUBUNIT 2"/>
    <property type="match status" value="1"/>
</dbReference>
<name>A0AAD1U4H9_EUPCR</name>
<feature type="domain" description="DNA polymerase alpha/delta/epsilon subunit B" evidence="7">
    <location>
        <begin position="190"/>
        <end position="395"/>
    </location>
</feature>
<dbReference type="InterPro" id="IPR016266">
    <property type="entry name" value="POLE2"/>
</dbReference>
<dbReference type="GO" id="GO:0008622">
    <property type="term" value="C:epsilon DNA polymerase complex"/>
    <property type="evidence" value="ECO:0007669"/>
    <property type="project" value="InterPro"/>
</dbReference>
<dbReference type="GO" id="GO:0006261">
    <property type="term" value="P:DNA-templated DNA replication"/>
    <property type="evidence" value="ECO:0007669"/>
    <property type="project" value="InterPro"/>
</dbReference>
<dbReference type="EMBL" id="CAMPGE010003339">
    <property type="protein sequence ID" value="CAI2362172.1"/>
    <property type="molecule type" value="Genomic_DNA"/>
</dbReference>
<comment type="subcellular location">
    <subcellularLocation>
        <location evidence="1">Nucleus</location>
    </subcellularLocation>
</comment>
<protein>
    <recommendedName>
        <fullName evidence="6">DNA polymerase II subunit 2</fullName>
    </recommendedName>
</protein>
<evidence type="ECO:0000256" key="2">
    <source>
        <dbReference type="ARBA" id="ARBA00009560"/>
    </source>
</evidence>
<comment type="caution">
    <text evidence="8">The sequence shown here is derived from an EMBL/GenBank/DDBJ whole genome shotgun (WGS) entry which is preliminary data.</text>
</comment>
<evidence type="ECO:0000313" key="8">
    <source>
        <dbReference type="EMBL" id="CAI2362172.1"/>
    </source>
</evidence>
<keyword evidence="9" id="KW-1185">Reference proteome</keyword>
<organism evidence="8 9">
    <name type="scientific">Euplotes crassus</name>
    <dbReference type="NCBI Taxonomy" id="5936"/>
    <lineage>
        <taxon>Eukaryota</taxon>
        <taxon>Sar</taxon>
        <taxon>Alveolata</taxon>
        <taxon>Ciliophora</taxon>
        <taxon>Intramacronucleata</taxon>
        <taxon>Spirotrichea</taxon>
        <taxon>Hypotrichia</taxon>
        <taxon>Euplotida</taxon>
        <taxon>Euplotidae</taxon>
        <taxon>Moneuplotes</taxon>
    </lineage>
</organism>
<keyword evidence="3" id="KW-0235">DNA replication</keyword>
<dbReference type="GO" id="GO:0003677">
    <property type="term" value="F:DNA binding"/>
    <property type="evidence" value="ECO:0007669"/>
    <property type="project" value="UniProtKB-KW"/>
</dbReference>
<evidence type="ECO:0000256" key="6">
    <source>
        <dbReference type="ARBA" id="ARBA00032930"/>
    </source>
</evidence>
<evidence type="ECO:0000256" key="5">
    <source>
        <dbReference type="ARBA" id="ARBA00023242"/>
    </source>
</evidence>
<dbReference type="PANTHER" id="PTHR12708">
    <property type="entry name" value="DNA POLYMERASE EPSILON SUBUNIT B"/>
    <property type="match status" value="1"/>
</dbReference>
<dbReference type="Proteomes" id="UP001295684">
    <property type="component" value="Unassembled WGS sequence"/>
</dbReference>